<dbReference type="EMBL" id="JACEHE010000024">
    <property type="protein sequence ID" value="MBA2950069.1"/>
    <property type="molecule type" value="Genomic_DNA"/>
</dbReference>
<evidence type="ECO:0000313" key="3">
    <source>
        <dbReference type="Proteomes" id="UP000545761"/>
    </source>
</evidence>
<dbReference type="Gene3D" id="3.40.50.1820">
    <property type="entry name" value="alpha/beta hydrolase"/>
    <property type="match status" value="1"/>
</dbReference>
<dbReference type="InterPro" id="IPR029058">
    <property type="entry name" value="AB_hydrolase_fold"/>
</dbReference>
<evidence type="ECO:0000313" key="2">
    <source>
        <dbReference type="EMBL" id="MBA2950069.1"/>
    </source>
</evidence>
<dbReference type="Pfam" id="PF00561">
    <property type="entry name" value="Abhydrolase_1"/>
    <property type="match status" value="1"/>
</dbReference>
<dbReference type="SUPFAM" id="SSF53474">
    <property type="entry name" value="alpha/beta-Hydrolases"/>
    <property type="match status" value="1"/>
</dbReference>
<proteinExistence type="predicted"/>
<dbReference type="PANTHER" id="PTHR43433">
    <property type="entry name" value="HYDROLASE, ALPHA/BETA FOLD FAMILY PROTEIN"/>
    <property type="match status" value="1"/>
</dbReference>
<feature type="domain" description="AB hydrolase-1" evidence="1">
    <location>
        <begin position="44"/>
        <end position="269"/>
    </location>
</feature>
<sequence>MSTYIADAAEDLTVEGPSATFTYRRIGPRGGVPLVLLNRVRGTLDWWDPEFLDHLAASHDVIVFDNVGTGYTTGTPRDSVEGMADGTVEFIEALRLPQVDLLGWTLGGTIAQHIARLRPDLVRKLVVAAANPGGTVPGAPDPDPKVRATITKPETTGDDLVFLFFPETDTGRAAGYEHLARVATRLATGLADVSEAAAMGQMAAIAKDASIPFEQVRADLATIRQPVLYATGIKDAMIPALASYTAVQYVPDATLVAYSDAGHAFLFQHAEDFAGQVSAFLAD</sequence>
<dbReference type="InterPro" id="IPR050471">
    <property type="entry name" value="AB_hydrolase"/>
</dbReference>
<reference evidence="2 3" key="1">
    <citation type="submission" date="2020-07" db="EMBL/GenBank/DDBJ databases">
        <title>Streptomyces isolated from Indian soil.</title>
        <authorList>
            <person name="Mandal S."/>
            <person name="Maiti P.K."/>
        </authorList>
    </citation>
    <scope>NUCLEOTIDE SEQUENCE [LARGE SCALE GENOMIC DNA]</scope>
    <source>
        <strain evidence="2 3">PSKA28</strain>
    </source>
</reference>
<dbReference type="InterPro" id="IPR000073">
    <property type="entry name" value="AB_hydrolase_1"/>
</dbReference>
<dbReference type="GO" id="GO:0016787">
    <property type="term" value="F:hydrolase activity"/>
    <property type="evidence" value="ECO:0007669"/>
    <property type="project" value="UniProtKB-KW"/>
</dbReference>
<name>A0A7W0DRS1_9ACTN</name>
<evidence type="ECO:0000259" key="1">
    <source>
        <dbReference type="Pfam" id="PF00561"/>
    </source>
</evidence>
<protein>
    <submittedName>
        <fullName evidence="2">Alpha/beta hydrolase</fullName>
    </submittedName>
</protein>
<dbReference type="PANTHER" id="PTHR43433:SF5">
    <property type="entry name" value="AB HYDROLASE-1 DOMAIN-CONTAINING PROTEIN"/>
    <property type="match status" value="1"/>
</dbReference>
<dbReference type="Proteomes" id="UP000545761">
    <property type="component" value="Unassembled WGS sequence"/>
</dbReference>
<dbReference type="AlphaFoldDB" id="A0A7W0DRS1"/>
<dbReference type="PRINTS" id="PR00111">
    <property type="entry name" value="ABHYDROLASE"/>
</dbReference>
<organism evidence="2 3">
    <name type="scientific">Streptomyces himalayensis subsp. himalayensis</name>
    <dbReference type="NCBI Taxonomy" id="2756131"/>
    <lineage>
        <taxon>Bacteria</taxon>
        <taxon>Bacillati</taxon>
        <taxon>Actinomycetota</taxon>
        <taxon>Actinomycetes</taxon>
        <taxon>Kitasatosporales</taxon>
        <taxon>Streptomycetaceae</taxon>
        <taxon>Streptomyces</taxon>
        <taxon>Streptomyces himalayensis</taxon>
    </lineage>
</organism>
<dbReference type="RefSeq" id="WP_181661001.1">
    <property type="nucleotide sequence ID" value="NZ_JACEHE010000024.1"/>
</dbReference>
<accession>A0A7W0DRS1</accession>
<comment type="caution">
    <text evidence="2">The sequence shown here is derived from an EMBL/GenBank/DDBJ whole genome shotgun (WGS) entry which is preliminary data.</text>
</comment>
<keyword evidence="2" id="KW-0378">Hydrolase</keyword>
<gene>
    <name evidence="2" type="ORF">H1D24_30795</name>
</gene>